<proteinExistence type="predicted"/>
<keyword evidence="1" id="KW-0812">Transmembrane</keyword>
<keyword evidence="3" id="KW-1185">Reference proteome</keyword>
<keyword evidence="1" id="KW-1133">Transmembrane helix</keyword>
<dbReference type="Proteomes" id="UP001221302">
    <property type="component" value="Unassembled WGS sequence"/>
</dbReference>
<dbReference type="RefSeq" id="WP_321536337.1">
    <property type="nucleotide sequence ID" value="NZ_JARGDL010000015.1"/>
</dbReference>
<evidence type="ECO:0000313" key="2">
    <source>
        <dbReference type="EMBL" id="MDF1612566.1"/>
    </source>
</evidence>
<name>A0AAE3NX42_9BACT</name>
<feature type="transmembrane region" description="Helical" evidence="1">
    <location>
        <begin position="59"/>
        <end position="75"/>
    </location>
</feature>
<feature type="transmembrane region" description="Helical" evidence="1">
    <location>
        <begin position="7"/>
        <end position="26"/>
    </location>
</feature>
<gene>
    <name evidence="2" type="ORF">P0M35_10420</name>
</gene>
<organism evidence="2 3">
    <name type="scientific">Stygiobacter electus</name>
    <dbReference type="NCBI Taxonomy" id="3032292"/>
    <lineage>
        <taxon>Bacteria</taxon>
        <taxon>Pseudomonadati</taxon>
        <taxon>Ignavibacteriota</taxon>
        <taxon>Ignavibacteria</taxon>
        <taxon>Ignavibacteriales</taxon>
        <taxon>Melioribacteraceae</taxon>
        <taxon>Stygiobacter</taxon>
    </lineage>
</organism>
<dbReference type="AlphaFoldDB" id="A0AAE3NX42"/>
<reference evidence="2" key="1">
    <citation type="submission" date="2023-03" db="EMBL/GenBank/DDBJ databases">
        <title>Stygiobacter electus gen. nov., sp. nov., facultatively anaerobic thermotolerant bacterium of the class Ignavibacteria from a well of Yessentuki mineral water deposit.</title>
        <authorList>
            <person name="Podosokorskaya O.A."/>
            <person name="Elcheninov A.G."/>
            <person name="Petrova N.F."/>
            <person name="Zavarzina D.G."/>
            <person name="Kublanov I.V."/>
            <person name="Merkel A.Y."/>
        </authorList>
    </citation>
    <scope>NUCLEOTIDE SEQUENCE</scope>
    <source>
        <strain evidence="2">09-Me</strain>
    </source>
</reference>
<comment type="caution">
    <text evidence="2">The sequence shown here is derived from an EMBL/GenBank/DDBJ whole genome shotgun (WGS) entry which is preliminary data.</text>
</comment>
<keyword evidence="1" id="KW-0472">Membrane</keyword>
<feature type="transmembrane region" description="Helical" evidence="1">
    <location>
        <begin position="32"/>
        <end position="52"/>
    </location>
</feature>
<dbReference type="EMBL" id="JARGDL010000015">
    <property type="protein sequence ID" value="MDF1612566.1"/>
    <property type="molecule type" value="Genomic_DNA"/>
</dbReference>
<protein>
    <submittedName>
        <fullName evidence="2">Uncharacterized protein</fullName>
    </submittedName>
</protein>
<sequence length="118" mass="13021">MNVKIKNAIIVGLIPAILEGLLIHFADPTTGNWVLIQSILFWFSCGFVVYLIDIGLNKIISCILLTVLLNLPWYISLSIGSGKLEHLAPLFISSIIMGLVIGLVSKKLNKMNDKTTNR</sequence>
<accession>A0AAE3NX42</accession>
<evidence type="ECO:0000256" key="1">
    <source>
        <dbReference type="SAM" id="Phobius"/>
    </source>
</evidence>
<feature type="transmembrane region" description="Helical" evidence="1">
    <location>
        <begin position="87"/>
        <end position="104"/>
    </location>
</feature>
<evidence type="ECO:0000313" key="3">
    <source>
        <dbReference type="Proteomes" id="UP001221302"/>
    </source>
</evidence>